<dbReference type="PANTHER" id="PTHR11760:SF19">
    <property type="entry name" value="SMALL RIBOSOMAL SUBUNIT PROTEIN US3C"/>
    <property type="match status" value="1"/>
</dbReference>
<dbReference type="InterPro" id="IPR018280">
    <property type="entry name" value="Ribosomal_uS3_CS"/>
</dbReference>
<dbReference type="InterPro" id="IPR005704">
    <property type="entry name" value="Ribosomal_uS3_bac-typ"/>
</dbReference>
<evidence type="ECO:0000256" key="6">
    <source>
        <dbReference type="ARBA" id="ARBA00024998"/>
    </source>
</evidence>
<comment type="function">
    <text evidence="6 8">Binds the lower part of the 30S subunit head. Binds mRNA in the 70S ribosome, positioning it for translation.</text>
</comment>
<dbReference type="OrthoDB" id="9806396at2"/>
<dbReference type="HOGENOM" id="CLU_058591_0_2_0"/>
<evidence type="ECO:0000256" key="3">
    <source>
        <dbReference type="ARBA" id="ARBA00022884"/>
    </source>
</evidence>
<protein>
    <recommendedName>
        <fullName evidence="7 8">Small ribosomal subunit protein uS3</fullName>
    </recommendedName>
</protein>
<gene>
    <name evidence="8" type="primary">rpsC</name>
    <name evidence="11" type="ordered locus">Amico_0633</name>
</gene>
<evidence type="ECO:0000313" key="12">
    <source>
        <dbReference type="Proteomes" id="UP000002366"/>
    </source>
</evidence>
<dbReference type="SUPFAM" id="SSF54821">
    <property type="entry name" value="Ribosomal protein S3 C-terminal domain"/>
    <property type="match status" value="1"/>
</dbReference>
<evidence type="ECO:0000256" key="4">
    <source>
        <dbReference type="ARBA" id="ARBA00022980"/>
    </source>
</evidence>
<keyword evidence="2 8" id="KW-0699">rRNA-binding</keyword>
<dbReference type="Pfam" id="PF07650">
    <property type="entry name" value="KH_2"/>
    <property type="match status" value="1"/>
</dbReference>
<evidence type="ECO:0000256" key="8">
    <source>
        <dbReference type="HAMAP-Rule" id="MF_01309"/>
    </source>
</evidence>
<dbReference type="eggNOG" id="COG0092">
    <property type="taxonomic scope" value="Bacteria"/>
</dbReference>
<evidence type="ECO:0000256" key="2">
    <source>
        <dbReference type="ARBA" id="ARBA00022730"/>
    </source>
</evidence>
<dbReference type="SMART" id="SM00322">
    <property type="entry name" value="KH"/>
    <property type="match status" value="1"/>
</dbReference>
<sequence>MGQKVHPVGYRLGVVTEWESKWYANGKDYAKKLHEDLKLRKWIMDRWAHAGISRVDIERVGNVIRFSIWTSRPGVVIGRGGSEIQVVKDELQKQTGSKIMINVQEIKNPDLVAQLVSESVSSALERRVSFRRAMKQAIFRAMKAGAKGIKVQCAGRLGGAEIARTEWYNEGQLPLSTIRADIDYGFYEAKTMYGIIGVKVWIFRDKENERPAQPRPSRKRG</sequence>
<dbReference type="STRING" id="572547.Amico_0633"/>
<dbReference type="Gene3D" id="3.30.1140.32">
    <property type="entry name" value="Ribosomal protein S3, C-terminal domain"/>
    <property type="match status" value="1"/>
</dbReference>
<dbReference type="GO" id="GO:0006412">
    <property type="term" value="P:translation"/>
    <property type="evidence" value="ECO:0007669"/>
    <property type="project" value="UniProtKB-UniRule"/>
</dbReference>
<dbReference type="NCBIfam" id="TIGR01009">
    <property type="entry name" value="rpsC_bact"/>
    <property type="match status" value="1"/>
</dbReference>
<keyword evidence="3 8" id="KW-0694">RNA-binding</keyword>
<evidence type="ECO:0000256" key="1">
    <source>
        <dbReference type="ARBA" id="ARBA00010761"/>
    </source>
</evidence>
<dbReference type="RefSeq" id="WP_013048034.1">
    <property type="nucleotide sequence ID" value="NC_014011.1"/>
</dbReference>
<evidence type="ECO:0000256" key="7">
    <source>
        <dbReference type="ARBA" id="ARBA00035257"/>
    </source>
</evidence>
<dbReference type="SUPFAM" id="SSF54814">
    <property type="entry name" value="Prokaryotic type KH domain (KH-domain type II)"/>
    <property type="match status" value="1"/>
</dbReference>
<proteinExistence type="inferred from homology"/>
<dbReference type="Gene3D" id="3.30.300.20">
    <property type="match status" value="1"/>
</dbReference>
<evidence type="ECO:0000259" key="10">
    <source>
        <dbReference type="PROSITE" id="PS50823"/>
    </source>
</evidence>
<dbReference type="KEGG" id="aco:Amico_0633"/>
<dbReference type="PROSITE" id="PS50823">
    <property type="entry name" value="KH_TYPE_2"/>
    <property type="match status" value="1"/>
</dbReference>
<dbReference type="PANTHER" id="PTHR11760">
    <property type="entry name" value="30S/40S RIBOSOMAL PROTEIN S3"/>
    <property type="match status" value="1"/>
</dbReference>
<keyword evidence="5 8" id="KW-0687">Ribonucleoprotein</keyword>
<name>D5EDY6_AMICL</name>
<dbReference type="EMBL" id="CP001997">
    <property type="protein sequence ID" value="ADE56768.1"/>
    <property type="molecule type" value="Genomic_DNA"/>
</dbReference>
<reference evidence="11 12" key="1">
    <citation type="journal article" date="2010" name="Stand. Genomic Sci.">
        <title>Complete genome sequence of Aminobacterium colombiense type strain (ALA-1).</title>
        <authorList>
            <person name="Chertkov O."/>
            <person name="Sikorski J."/>
            <person name="Brambilla E."/>
            <person name="Lapidus A."/>
            <person name="Copeland A."/>
            <person name="Glavina Del Rio T."/>
            <person name="Nolan M."/>
            <person name="Lucas S."/>
            <person name="Tice H."/>
            <person name="Cheng J.F."/>
            <person name="Han C."/>
            <person name="Detter J.C."/>
            <person name="Bruce D."/>
            <person name="Tapia R."/>
            <person name="Goodwin L."/>
            <person name="Pitluck S."/>
            <person name="Liolios K."/>
            <person name="Ivanova N."/>
            <person name="Mavromatis K."/>
            <person name="Ovchinnikova G."/>
            <person name="Pati A."/>
            <person name="Chen A."/>
            <person name="Palaniappan K."/>
            <person name="Land M."/>
            <person name="Hauser L."/>
            <person name="Chang Y.J."/>
            <person name="Jeffries C.D."/>
            <person name="Spring S."/>
            <person name="Rohde M."/>
            <person name="Goker M."/>
            <person name="Bristow J."/>
            <person name="Eisen J.A."/>
            <person name="Markowitz V."/>
            <person name="Hugenholtz P."/>
            <person name="Kyrpides N.C."/>
            <person name="Klenk H.P."/>
        </authorList>
    </citation>
    <scope>NUCLEOTIDE SEQUENCE [LARGE SCALE GENOMIC DNA]</scope>
    <source>
        <strain evidence="12">DSM 12261 / ALA-1</strain>
    </source>
</reference>
<keyword evidence="12" id="KW-1185">Reference proteome</keyword>
<evidence type="ECO:0000256" key="9">
    <source>
        <dbReference type="RuleBase" id="RU003624"/>
    </source>
</evidence>
<dbReference type="InterPro" id="IPR015946">
    <property type="entry name" value="KH_dom-like_a/b"/>
</dbReference>
<accession>D5EDY6</accession>
<dbReference type="GO" id="GO:0022627">
    <property type="term" value="C:cytosolic small ribosomal subunit"/>
    <property type="evidence" value="ECO:0007669"/>
    <property type="project" value="TreeGrafter"/>
</dbReference>
<dbReference type="InterPro" id="IPR036419">
    <property type="entry name" value="Ribosomal_S3_C_sf"/>
</dbReference>
<keyword evidence="4 8" id="KW-0689">Ribosomal protein</keyword>
<dbReference type="PROSITE" id="PS00548">
    <property type="entry name" value="RIBOSOMAL_S3"/>
    <property type="match status" value="1"/>
</dbReference>
<dbReference type="AlphaFoldDB" id="D5EDY6"/>
<dbReference type="GO" id="GO:0019843">
    <property type="term" value="F:rRNA binding"/>
    <property type="evidence" value="ECO:0007669"/>
    <property type="project" value="UniProtKB-UniRule"/>
</dbReference>
<dbReference type="Pfam" id="PF00189">
    <property type="entry name" value="Ribosomal_S3_C"/>
    <property type="match status" value="1"/>
</dbReference>
<feature type="domain" description="KH type-2" evidence="10">
    <location>
        <begin position="39"/>
        <end position="107"/>
    </location>
</feature>
<dbReference type="InterPro" id="IPR004087">
    <property type="entry name" value="KH_dom"/>
</dbReference>
<organism evidence="11 12">
    <name type="scientific">Aminobacterium colombiense (strain DSM 12261 / ALA-1)</name>
    <dbReference type="NCBI Taxonomy" id="572547"/>
    <lineage>
        <taxon>Bacteria</taxon>
        <taxon>Thermotogati</taxon>
        <taxon>Synergistota</taxon>
        <taxon>Synergistia</taxon>
        <taxon>Synergistales</taxon>
        <taxon>Aminobacteriaceae</taxon>
        <taxon>Aminobacterium</taxon>
    </lineage>
</organism>
<comment type="similarity">
    <text evidence="1 8 9">Belongs to the universal ribosomal protein uS3 family.</text>
</comment>
<dbReference type="InterPro" id="IPR004044">
    <property type="entry name" value="KH_dom_type_2"/>
</dbReference>
<dbReference type="InterPro" id="IPR009019">
    <property type="entry name" value="KH_sf_prok-type"/>
</dbReference>
<dbReference type="GO" id="GO:0003729">
    <property type="term" value="F:mRNA binding"/>
    <property type="evidence" value="ECO:0007669"/>
    <property type="project" value="UniProtKB-UniRule"/>
</dbReference>
<dbReference type="HAMAP" id="MF_01309_B">
    <property type="entry name" value="Ribosomal_uS3_B"/>
    <property type="match status" value="1"/>
</dbReference>
<evidence type="ECO:0000313" key="11">
    <source>
        <dbReference type="EMBL" id="ADE56768.1"/>
    </source>
</evidence>
<dbReference type="FunFam" id="3.30.300.20:FF:000001">
    <property type="entry name" value="30S ribosomal protein S3"/>
    <property type="match status" value="1"/>
</dbReference>
<comment type="subunit">
    <text evidence="8">Part of the 30S ribosomal subunit. Forms a tight complex with proteins S10 and S14.</text>
</comment>
<dbReference type="GO" id="GO:0003735">
    <property type="term" value="F:structural constituent of ribosome"/>
    <property type="evidence" value="ECO:0007669"/>
    <property type="project" value="InterPro"/>
</dbReference>
<dbReference type="InterPro" id="IPR057258">
    <property type="entry name" value="Ribosomal_uS3"/>
</dbReference>
<evidence type="ECO:0000256" key="5">
    <source>
        <dbReference type="ARBA" id="ARBA00023274"/>
    </source>
</evidence>
<dbReference type="InterPro" id="IPR001351">
    <property type="entry name" value="Ribosomal_uS3_C"/>
</dbReference>
<dbReference type="Proteomes" id="UP000002366">
    <property type="component" value="Chromosome"/>
</dbReference>
<dbReference type="CDD" id="cd02412">
    <property type="entry name" value="KH-II_30S_S3"/>
    <property type="match status" value="1"/>
</dbReference>